<dbReference type="Gene3D" id="1.20.144.10">
    <property type="entry name" value="Phosphatidic acid phosphatase type 2/haloperoxidase"/>
    <property type="match status" value="2"/>
</dbReference>
<name>A0ABP9P280_9PSEU</name>
<feature type="transmembrane region" description="Helical" evidence="1">
    <location>
        <begin position="99"/>
        <end position="119"/>
    </location>
</feature>
<dbReference type="Proteomes" id="UP001500804">
    <property type="component" value="Unassembled WGS sequence"/>
</dbReference>
<evidence type="ECO:0000259" key="2">
    <source>
        <dbReference type="SMART" id="SM00014"/>
    </source>
</evidence>
<feature type="transmembrane region" description="Helical" evidence="1">
    <location>
        <begin position="20"/>
        <end position="45"/>
    </location>
</feature>
<dbReference type="EMBL" id="BAABJO010000041">
    <property type="protein sequence ID" value="GAA5138781.1"/>
    <property type="molecule type" value="Genomic_DNA"/>
</dbReference>
<keyword evidence="1" id="KW-1133">Transmembrane helix</keyword>
<dbReference type="SUPFAM" id="SSF48317">
    <property type="entry name" value="Acid phosphatase/Vanadium-dependent haloperoxidase"/>
    <property type="match status" value="1"/>
</dbReference>
<dbReference type="PANTHER" id="PTHR14969:SF13">
    <property type="entry name" value="AT30094P"/>
    <property type="match status" value="1"/>
</dbReference>
<evidence type="ECO:0000313" key="3">
    <source>
        <dbReference type="EMBL" id="GAA5138781.1"/>
    </source>
</evidence>
<feature type="transmembrane region" description="Helical" evidence="1">
    <location>
        <begin position="170"/>
        <end position="188"/>
    </location>
</feature>
<dbReference type="InterPro" id="IPR036938">
    <property type="entry name" value="PAP2/HPO_sf"/>
</dbReference>
<organism evidence="3 4">
    <name type="scientific">Pseudonocardia adelaidensis</name>
    <dbReference type="NCBI Taxonomy" id="648754"/>
    <lineage>
        <taxon>Bacteria</taxon>
        <taxon>Bacillati</taxon>
        <taxon>Actinomycetota</taxon>
        <taxon>Actinomycetes</taxon>
        <taxon>Pseudonocardiales</taxon>
        <taxon>Pseudonocardiaceae</taxon>
        <taxon>Pseudonocardia</taxon>
    </lineage>
</organism>
<dbReference type="RefSeq" id="WP_345611759.1">
    <property type="nucleotide sequence ID" value="NZ_BAABJO010000041.1"/>
</dbReference>
<keyword evidence="1" id="KW-0812">Transmembrane</keyword>
<protein>
    <recommendedName>
        <fullName evidence="2">Phosphatidic acid phosphatase type 2/haloperoxidase domain-containing protein</fullName>
    </recommendedName>
</protein>
<feature type="transmembrane region" description="Helical" evidence="1">
    <location>
        <begin position="65"/>
        <end position="92"/>
    </location>
</feature>
<evidence type="ECO:0000313" key="4">
    <source>
        <dbReference type="Proteomes" id="UP001500804"/>
    </source>
</evidence>
<gene>
    <name evidence="3" type="ORF">GCM10023320_73730</name>
</gene>
<accession>A0ABP9P280</accession>
<dbReference type="InterPro" id="IPR000326">
    <property type="entry name" value="PAP2/HPO"/>
</dbReference>
<feature type="domain" description="Phosphatidic acid phosphatase type 2/haloperoxidase" evidence="2">
    <location>
        <begin position="98"/>
        <end position="211"/>
    </location>
</feature>
<feature type="transmembrane region" description="Helical" evidence="1">
    <location>
        <begin position="200"/>
        <end position="217"/>
    </location>
</feature>
<proteinExistence type="predicted"/>
<comment type="caution">
    <text evidence="3">The sequence shown here is derived from an EMBL/GenBank/DDBJ whole genome shotgun (WGS) entry which is preliminary data.</text>
</comment>
<dbReference type="PANTHER" id="PTHR14969">
    <property type="entry name" value="SPHINGOSINE-1-PHOSPHATE PHOSPHOHYDROLASE"/>
    <property type="match status" value="1"/>
</dbReference>
<dbReference type="SMART" id="SM00014">
    <property type="entry name" value="acidPPc"/>
    <property type="match status" value="1"/>
</dbReference>
<evidence type="ECO:0000256" key="1">
    <source>
        <dbReference type="SAM" id="Phobius"/>
    </source>
</evidence>
<sequence>MGVPGVADRLRRHPGLLEPVVVIVALFGGHLAVVAAVQGAGGVTPLDAGVHAWFVEHRSALLDPVMIGVSAVGGTAGMAALAILTAAVLVRWGHRAQAVIVLIACAGGEALGDVAKLIYQRTRPPQADWLGVVTSYSLPSGHALLATVTVGIVAAVVVHPCPSRSVRTGVAALAIGVVLLIGTSRLYLGVHWPTDVVTGYLLGGAWLAVCVLGLTVVEPQRAPDGTDAPTVPLRWSRGRRAQRISSR</sequence>
<dbReference type="CDD" id="cd03392">
    <property type="entry name" value="PAP2_like_2"/>
    <property type="match status" value="1"/>
</dbReference>
<dbReference type="Pfam" id="PF01569">
    <property type="entry name" value="PAP2"/>
    <property type="match status" value="1"/>
</dbReference>
<feature type="transmembrane region" description="Helical" evidence="1">
    <location>
        <begin position="139"/>
        <end position="158"/>
    </location>
</feature>
<keyword evidence="4" id="KW-1185">Reference proteome</keyword>
<reference evidence="4" key="1">
    <citation type="journal article" date="2019" name="Int. J. Syst. Evol. Microbiol.">
        <title>The Global Catalogue of Microorganisms (GCM) 10K type strain sequencing project: providing services to taxonomists for standard genome sequencing and annotation.</title>
        <authorList>
            <consortium name="The Broad Institute Genomics Platform"/>
            <consortium name="The Broad Institute Genome Sequencing Center for Infectious Disease"/>
            <person name="Wu L."/>
            <person name="Ma J."/>
        </authorList>
    </citation>
    <scope>NUCLEOTIDE SEQUENCE [LARGE SCALE GENOMIC DNA]</scope>
    <source>
        <strain evidence="4">JCM 18302</strain>
    </source>
</reference>
<keyword evidence="1" id="KW-0472">Membrane</keyword>